<name>A0A415E482_9FIRM</name>
<dbReference type="Proteomes" id="UP000284841">
    <property type="component" value="Unassembled WGS sequence"/>
</dbReference>
<dbReference type="InterPro" id="IPR025420">
    <property type="entry name" value="DUF4143"/>
</dbReference>
<evidence type="ECO:0000259" key="1">
    <source>
        <dbReference type="Pfam" id="PF13173"/>
    </source>
</evidence>
<accession>A0A415E482</accession>
<evidence type="ECO:0000313" key="4">
    <source>
        <dbReference type="Proteomes" id="UP000284841"/>
    </source>
</evidence>
<dbReference type="GO" id="GO:0005524">
    <property type="term" value="F:ATP binding"/>
    <property type="evidence" value="ECO:0007669"/>
    <property type="project" value="UniProtKB-KW"/>
</dbReference>
<keyword evidence="3" id="KW-0067">ATP-binding</keyword>
<comment type="caution">
    <text evidence="3">The sequence shown here is derived from an EMBL/GenBank/DDBJ whole genome shotgun (WGS) entry which is preliminary data.</text>
</comment>
<sequence>MEYITRSIEQSFLEANRTYKVVLVVGAEQIGKTTMMKHLSQGQNRTYVSLDDLHPRTLADTEPDLFFEIFRPPVIINEIHFAPSILHKMKEICEQSEESGLFWLACPPKAAFIKDAKDILGSSVVVLEMYGLSMREKKNLALEAPLHFSYDEMKVRERLAPKKNSAETFRHIWRGGLPDMIDISQKNKTKRFWHYFYEGLMYQVQQSKKVKHLTEFSDFLSACAVNICKVLSVRRLAQASGVSCPTATKWLQLLIDIGVIYLLEPYENDEIPRLIGRPKLYFTDTGLCSYISNWKTPEELMYGSESAAYFENFVIMELVKNFANRSDGIKLRFLRDCNCREIDVVVVAGRKLHPFEIDKAAAPWRDLTKKFSLFDEKSVIRGSGGIICSCKEVELIDEQDYLLPCHLL</sequence>
<dbReference type="OrthoDB" id="9801684at2"/>
<evidence type="ECO:0000259" key="2">
    <source>
        <dbReference type="Pfam" id="PF13635"/>
    </source>
</evidence>
<dbReference type="EMBL" id="QRMS01000002">
    <property type="protein sequence ID" value="RHJ88466.1"/>
    <property type="molecule type" value="Genomic_DNA"/>
</dbReference>
<gene>
    <name evidence="3" type="ORF">DW099_08770</name>
</gene>
<feature type="domain" description="DUF4143" evidence="2">
    <location>
        <begin position="204"/>
        <end position="357"/>
    </location>
</feature>
<dbReference type="RefSeq" id="WP_118335138.1">
    <property type="nucleotide sequence ID" value="NZ_AP025567.1"/>
</dbReference>
<proteinExistence type="predicted"/>
<keyword evidence="4" id="KW-1185">Reference proteome</keyword>
<reference evidence="3 4" key="1">
    <citation type="submission" date="2018-08" db="EMBL/GenBank/DDBJ databases">
        <title>A genome reference for cultivated species of the human gut microbiota.</title>
        <authorList>
            <person name="Zou Y."/>
            <person name="Xue W."/>
            <person name="Luo G."/>
        </authorList>
    </citation>
    <scope>NUCLEOTIDE SEQUENCE [LARGE SCALE GENOMIC DNA]</scope>
    <source>
        <strain evidence="3 4">AM07-24</strain>
    </source>
</reference>
<keyword evidence="3" id="KW-0547">Nucleotide-binding</keyword>
<dbReference type="InterPro" id="IPR041682">
    <property type="entry name" value="AAA_14"/>
</dbReference>
<feature type="domain" description="AAA" evidence="1">
    <location>
        <begin position="19"/>
        <end position="136"/>
    </location>
</feature>
<protein>
    <submittedName>
        <fullName evidence="3">ATP-binding protein</fullName>
    </submittedName>
</protein>
<dbReference type="Pfam" id="PF13173">
    <property type="entry name" value="AAA_14"/>
    <property type="match status" value="1"/>
</dbReference>
<evidence type="ECO:0000313" key="3">
    <source>
        <dbReference type="EMBL" id="RHJ88466.1"/>
    </source>
</evidence>
<dbReference type="PANTHER" id="PTHR43566:SF2">
    <property type="entry name" value="DUF4143 DOMAIN-CONTAINING PROTEIN"/>
    <property type="match status" value="1"/>
</dbReference>
<dbReference type="AlphaFoldDB" id="A0A415E482"/>
<organism evidence="3 4">
    <name type="scientific">Emergencia timonensis</name>
    <dbReference type="NCBI Taxonomy" id="1776384"/>
    <lineage>
        <taxon>Bacteria</taxon>
        <taxon>Bacillati</taxon>
        <taxon>Bacillota</taxon>
        <taxon>Clostridia</taxon>
        <taxon>Peptostreptococcales</taxon>
        <taxon>Anaerovoracaceae</taxon>
        <taxon>Emergencia</taxon>
    </lineage>
</organism>
<dbReference type="Pfam" id="PF13635">
    <property type="entry name" value="DUF4143"/>
    <property type="match status" value="1"/>
</dbReference>
<dbReference type="STRING" id="1776384.GCA_900086585_04105"/>
<dbReference type="PANTHER" id="PTHR43566">
    <property type="entry name" value="CONSERVED PROTEIN"/>
    <property type="match status" value="1"/>
</dbReference>